<dbReference type="InterPro" id="IPR010982">
    <property type="entry name" value="Lambda_DNA-bd_dom_sf"/>
</dbReference>
<sequence length="137" mass="15687">MSNNQKEKIIFSNNLKRLVANSNLPQREIAKRIKVSPQTFNTWMQGIAIPRMSKIQLLADFFSIEKSDLIEEKSNIVSENKDISTMVDDLMNNLNSTQTLMFKGEPMDETTKELVRASIEQAARIAMARHKESKIDD</sequence>
<dbReference type="SMART" id="SM00530">
    <property type="entry name" value="HTH_XRE"/>
    <property type="match status" value="1"/>
</dbReference>
<dbReference type="GO" id="GO:0003677">
    <property type="term" value="F:DNA binding"/>
    <property type="evidence" value="ECO:0007669"/>
    <property type="project" value="InterPro"/>
</dbReference>
<evidence type="ECO:0000313" key="2">
    <source>
        <dbReference type="EMBL" id="DAF87547.1"/>
    </source>
</evidence>
<name>A0A8S5TZD8_9CAUD</name>
<feature type="domain" description="HTH cro/C1-type" evidence="1">
    <location>
        <begin position="14"/>
        <end position="69"/>
    </location>
</feature>
<reference evidence="2" key="1">
    <citation type="journal article" date="2021" name="Proc. Natl. Acad. Sci. U.S.A.">
        <title>A Catalog of Tens of Thousands of Viruses from Human Metagenomes Reveals Hidden Associations with Chronic Diseases.</title>
        <authorList>
            <person name="Tisza M.J."/>
            <person name="Buck C.B."/>
        </authorList>
    </citation>
    <scope>NUCLEOTIDE SEQUENCE</scope>
    <source>
        <strain evidence="2">Ctxyw6</strain>
    </source>
</reference>
<dbReference type="EMBL" id="BK015963">
    <property type="protein sequence ID" value="DAF87547.1"/>
    <property type="molecule type" value="Genomic_DNA"/>
</dbReference>
<organism evidence="2">
    <name type="scientific">Siphoviridae sp. ctxyw6</name>
    <dbReference type="NCBI Taxonomy" id="2825742"/>
    <lineage>
        <taxon>Viruses</taxon>
        <taxon>Duplodnaviria</taxon>
        <taxon>Heunggongvirae</taxon>
        <taxon>Uroviricota</taxon>
        <taxon>Caudoviricetes</taxon>
    </lineage>
</organism>
<dbReference type="InterPro" id="IPR001387">
    <property type="entry name" value="Cro/C1-type_HTH"/>
</dbReference>
<dbReference type="Pfam" id="PF01381">
    <property type="entry name" value="HTH_3"/>
    <property type="match status" value="1"/>
</dbReference>
<dbReference type="CDD" id="cd00093">
    <property type="entry name" value="HTH_XRE"/>
    <property type="match status" value="1"/>
</dbReference>
<protein>
    <submittedName>
        <fullName evidence="2">Repressor protein CI</fullName>
    </submittedName>
</protein>
<dbReference type="Gene3D" id="1.10.260.40">
    <property type="entry name" value="lambda repressor-like DNA-binding domains"/>
    <property type="match status" value="1"/>
</dbReference>
<accession>A0A8S5TZD8</accession>
<dbReference type="SUPFAM" id="SSF47413">
    <property type="entry name" value="lambda repressor-like DNA-binding domains"/>
    <property type="match status" value="1"/>
</dbReference>
<evidence type="ECO:0000259" key="1">
    <source>
        <dbReference type="SMART" id="SM00530"/>
    </source>
</evidence>
<proteinExistence type="predicted"/>